<keyword evidence="4" id="KW-1185">Reference proteome</keyword>
<reference evidence="3 4" key="1">
    <citation type="journal article" date="2014" name="Genome Announc.">
        <title>Draft Genome Sequence of the Carrageenan-Degrading Bacterium Cellulophaga sp. Strain KL-A, Isolated from Decaying Marine Algae.</title>
        <authorList>
            <person name="Shan D."/>
            <person name="Ying J."/>
            <person name="Li X."/>
            <person name="Gao Z."/>
            <person name="Wei G."/>
            <person name="Shao Z."/>
        </authorList>
    </citation>
    <scope>NUCLEOTIDE SEQUENCE [LARGE SCALE GENOMIC DNA]</scope>
    <source>
        <strain evidence="3 4">KL-A</strain>
    </source>
</reference>
<evidence type="ECO:0000313" key="3">
    <source>
        <dbReference type="EMBL" id="EWH14774.1"/>
    </source>
</evidence>
<dbReference type="InterPro" id="IPR003782">
    <property type="entry name" value="SCO1/SenC"/>
</dbReference>
<feature type="signal peptide" evidence="2">
    <location>
        <begin position="1"/>
        <end position="21"/>
    </location>
</feature>
<gene>
    <name evidence="3" type="ORF">KLA_03062</name>
</gene>
<dbReference type="PANTHER" id="PTHR12151:SF25">
    <property type="entry name" value="LINALOOL DEHYDRATASE_ISOMERASE DOMAIN-CONTAINING PROTEIN"/>
    <property type="match status" value="1"/>
</dbReference>
<dbReference type="Gene3D" id="3.40.30.10">
    <property type="entry name" value="Glutaredoxin"/>
    <property type="match status" value="1"/>
</dbReference>
<name>A0ABN0RS79_9FLAO</name>
<comment type="caution">
    <text evidence="3">The sequence shown here is derived from an EMBL/GenBank/DDBJ whole genome shotgun (WGS) entry which is preliminary data.</text>
</comment>
<dbReference type="EMBL" id="ARZX01000002">
    <property type="protein sequence ID" value="EWH14774.1"/>
    <property type="molecule type" value="Genomic_DNA"/>
</dbReference>
<keyword evidence="2" id="KW-0732">Signal</keyword>
<dbReference type="PROSITE" id="PS51257">
    <property type="entry name" value="PROKAR_LIPOPROTEIN"/>
    <property type="match status" value="1"/>
</dbReference>
<feature type="chain" id="PRO_5045273208" evidence="2">
    <location>
        <begin position="22"/>
        <end position="221"/>
    </location>
</feature>
<protein>
    <submittedName>
        <fullName evidence="3">Electron transport protein SCO1/SenC</fullName>
    </submittedName>
</protein>
<evidence type="ECO:0000256" key="1">
    <source>
        <dbReference type="ARBA" id="ARBA00010996"/>
    </source>
</evidence>
<dbReference type="Pfam" id="PF02630">
    <property type="entry name" value="SCO1-SenC"/>
    <property type="match status" value="1"/>
</dbReference>
<evidence type="ECO:0000313" key="4">
    <source>
        <dbReference type="Proteomes" id="UP000019275"/>
    </source>
</evidence>
<dbReference type="Proteomes" id="UP000019275">
    <property type="component" value="Unassembled WGS sequence"/>
</dbReference>
<proteinExistence type="inferred from homology"/>
<accession>A0ABN0RS79</accession>
<dbReference type="CDD" id="cd02968">
    <property type="entry name" value="SCO"/>
    <property type="match status" value="1"/>
</dbReference>
<dbReference type="SUPFAM" id="SSF52833">
    <property type="entry name" value="Thioredoxin-like"/>
    <property type="match status" value="1"/>
</dbReference>
<dbReference type="InterPro" id="IPR036249">
    <property type="entry name" value="Thioredoxin-like_sf"/>
</dbReference>
<comment type="similarity">
    <text evidence="1">Belongs to the SCO1/2 family.</text>
</comment>
<organism evidence="3 4">
    <name type="scientific">Cellulophaga geojensis KL-A</name>
    <dbReference type="NCBI Taxonomy" id="1328323"/>
    <lineage>
        <taxon>Bacteria</taxon>
        <taxon>Pseudomonadati</taxon>
        <taxon>Bacteroidota</taxon>
        <taxon>Flavobacteriia</taxon>
        <taxon>Flavobacteriales</taxon>
        <taxon>Flavobacteriaceae</taxon>
        <taxon>Cellulophaga</taxon>
    </lineage>
</organism>
<sequence>MKLYRLNSLFTAFLLVFTLLGCNNKSNSEKESALPYYGESSFTPKWLATDSKEAMEMHRIPNFSLINQNGEVITRNTFKNKIYVADFFFTSCSGICPKMTSNMSVLQEAFKTDDDVLLLSHTVTPETDTVEVLNEYAKTKGVTPNKWHLVTGSRSEIYNLGRNAYFIEEDLGELKTDDDFLHTENFVLIDKNQHIRGIYNGLNKTAIQQLITDIKTLKEES</sequence>
<dbReference type="PANTHER" id="PTHR12151">
    <property type="entry name" value="ELECTRON TRANSPORT PROTIN SCO1/SENC FAMILY MEMBER"/>
    <property type="match status" value="1"/>
</dbReference>
<evidence type="ECO:0000256" key="2">
    <source>
        <dbReference type="SAM" id="SignalP"/>
    </source>
</evidence>